<comment type="caution">
    <text evidence="2">The sequence shown here is derived from an EMBL/GenBank/DDBJ whole genome shotgun (WGS) entry which is preliminary data.</text>
</comment>
<dbReference type="Proteomes" id="UP000215181">
    <property type="component" value="Unassembled WGS sequence"/>
</dbReference>
<dbReference type="RefSeq" id="WP_094267202.1">
    <property type="nucleotide sequence ID" value="NZ_NOIH01000003.1"/>
</dbReference>
<name>A0A235F250_9RHOO</name>
<evidence type="ECO:0000313" key="3">
    <source>
        <dbReference type="Proteomes" id="UP000215181"/>
    </source>
</evidence>
<accession>A0A235F250</accession>
<organism evidence="2 3">
    <name type="scientific">Thauera propionica</name>
    <dbReference type="NCBI Taxonomy" id="2019431"/>
    <lineage>
        <taxon>Bacteria</taxon>
        <taxon>Pseudomonadati</taxon>
        <taxon>Pseudomonadota</taxon>
        <taxon>Betaproteobacteria</taxon>
        <taxon>Rhodocyclales</taxon>
        <taxon>Zoogloeaceae</taxon>
        <taxon>Thauera</taxon>
    </lineage>
</organism>
<sequence length="553" mass="61566">MALTHPEGWQRLPAEGARGRERATLERLAAALPRDWTIYHGLHWTRAEGEQLVFGDIAFAVMGPTGRVLLIEQHAGFLDETAQGLMRPGRRRPQHVSVELARSADALRARLRPLLDGAEPQLDILLYCPDYTVRQPGSAGLDPARIVDASRREAFAAIVQALTRHADDPPAEPARLQALHRFFADLLELVPDVQAYVGQADDLTTRLSGGLTEWARRIDMTPHRLRVVATAGSGKTQLALAAYTDALAAGRRPLYVCYNRPLADHFARIAPTGGEVATYHQLCDRRLRDAGRPPRFGAPGAFRRMEAEFAALVEARPEPDWQFDELIIDEGQDFMEPWRDALLALLKPGGRAWWLEDPLQNLYDRPAVALPDWVRLTADTNYRTPADILALLNARLPLPDPIRAGSPVTDSEPELLAWHDDAGLLDATRRAITRALGLGFRREMIVLLTFRGREHSRFTPLDQLGPHRLRAFTGRYDLLGEPEHSQGELLIDSVYRFKGQSAPCIIFTEIDFETTNGALDELTMRKLFVGATRATMKLILVASERAAAHLAPA</sequence>
<evidence type="ECO:0000259" key="1">
    <source>
        <dbReference type="Pfam" id="PF13538"/>
    </source>
</evidence>
<proteinExistence type="predicted"/>
<reference evidence="2 3" key="1">
    <citation type="submission" date="2017-07" db="EMBL/GenBank/DDBJ databases">
        <title>Thauera sp. KNDSS-Mac4 genome sequence and assembly.</title>
        <authorList>
            <person name="Mayilraj S."/>
        </authorList>
    </citation>
    <scope>NUCLEOTIDE SEQUENCE [LARGE SCALE GENOMIC DNA]</scope>
    <source>
        <strain evidence="2 3">KNDSS-Mac4</strain>
    </source>
</reference>
<dbReference type="Gene3D" id="3.40.50.300">
    <property type="entry name" value="P-loop containing nucleotide triphosphate hydrolases"/>
    <property type="match status" value="1"/>
</dbReference>
<protein>
    <submittedName>
        <fullName evidence="2">Nuclease</fullName>
    </submittedName>
</protein>
<dbReference type="OrthoDB" id="393237at2"/>
<dbReference type="SUPFAM" id="SSF52540">
    <property type="entry name" value="P-loop containing nucleoside triphosphate hydrolases"/>
    <property type="match status" value="1"/>
</dbReference>
<keyword evidence="3" id="KW-1185">Reference proteome</keyword>
<feature type="domain" description="UvrD-like helicase C-terminal" evidence="1">
    <location>
        <begin position="490"/>
        <end position="541"/>
    </location>
</feature>
<dbReference type="Pfam" id="PF13538">
    <property type="entry name" value="UvrD_C_2"/>
    <property type="match status" value="1"/>
</dbReference>
<dbReference type="EMBL" id="NOIH01000003">
    <property type="protein sequence ID" value="OYD55366.1"/>
    <property type="molecule type" value="Genomic_DNA"/>
</dbReference>
<gene>
    <name evidence="2" type="ORF">CGK74_04025</name>
</gene>
<dbReference type="InterPro" id="IPR027417">
    <property type="entry name" value="P-loop_NTPase"/>
</dbReference>
<dbReference type="InterPro" id="IPR027785">
    <property type="entry name" value="UvrD-like_helicase_C"/>
</dbReference>
<dbReference type="AlphaFoldDB" id="A0A235F250"/>
<evidence type="ECO:0000313" key="2">
    <source>
        <dbReference type="EMBL" id="OYD55366.1"/>
    </source>
</evidence>